<reference evidence="2 3" key="1">
    <citation type="submission" date="2024-10" db="EMBL/GenBank/DDBJ databases">
        <title>The Natural Products Discovery Center: Release of the First 8490 Sequenced Strains for Exploring Actinobacteria Biosynthetic Diversity.</title>
        <authorList>
            <person name="Kalkreuter E."/>
            <person name="Kautsar S.A."/>
            <person name="Yang D."/>
            <person name="Bader C.D."/>
            <person name="Teijaro C.N."/>
            <person name="Fluegel L."/>
            <person name="Davis C.M."/>
            <person name="Simpson J.R."/>
            <person name="Lauterbach L."/>
            <person name="Steele A.D."/>
            <person name="Gui C."/>
            <person name="Meng S."/>
            <person name="Li G."/>
            <person name="Viehrig K."/>
            <person name="Ye F."/>
            <person name="Su P."/>
            <person name="Kiefer A.F."/>
            <person name="Nichols A."/>
            <person name="Cepeda A.J."/>
            <person name="Yan W."/>
            <person name="Fan B."/>
            <person name="Jiang Y."/>
            <person name="Adhikari A."/>
            <person name="Zheng C.-J."/>
            <person name="Schuster L."/>
            <person name="Cowan T.M."/>
            <person name="Smanski M.J."/>
            <person name="Chevrette M.G."/>
            <person name="De Carvalho L.P.S."/>
            <person name="Shen B."/>
        </authorList>
    </citation>
    <scope>NUCLEOTIDE SEQUENCE [LARGE SCALE GENOMIC DNA]</scope>
    <source>
        <strain evidence="2 3">NPDC049503</strain>
    </source>
</reference>
<dbReference type="Pfam" id="PF20062">
    <property type="entry name" value="DUF6461"/>
    <property type="match status" value="1"/>
</dbReference>
<dbReference type="EMBL" id="JBITMB010000002">
    <property type="protein sequence ID" value="MFI7440527.1"/>
    <property type="molecule type" value="Genomic_DNA"/>
</dbReference>
<keyword evidence="3" id="KW-1185">Reference proteome</keyword>
<evidence type="ECO:0000313" key="3">
    <source>
        <dbReference type="Proteomes" id="UP001612928"/>
    </source>
</evidence>
<gene>
    <name evidence="2" type="ORF">ACIBP5_11245</name>
</gene>
<evidence type="ECO:0000256" key="1">
    <source>
        <dbReference type="SAM" id="MobiDB-lite"/>
    </source>
</evidence>
<evidence type="ECO:0000313" key="2">
    <source>
        <dbReference type="EMBL" id="MFI7440527.1"/>
    </source>
</evidence>
<dbReference type="Proteomes" id="UP001612928">
    <property type="component" value="Unassembled WGS sequence"/>
</dbReference>
<accession>A0ABW8A350</accession>
<protein>
    <submittedName>
        <fullName evidence="2">DUF6461 domain-containing protein</fullName>
    </submittedName>
</protein>
<sequence>MIGRDLVVSRQTCSGAAIGAVTGGHLLDLTIRAPCHLSEILDHNIDGSAWVAEVNGWIGIVPARSDDEFLLSVTEGGREALSLSMDIHGGDSFTYARDGRVVVSFEPTWPKERLGDDPHFGGFGAYGVRHEDIDGVTQNPRLAQLAQMGVGLSSDARPQLGRRPFGEVPAGVGQEFAPPRLLLAHAGGKKRPRAVRDAGAQPGHVRHDRARTHESRVNTSVMGPVADGPRTRQPASPPGTVGGRLPRSLEVAGRTGQPFGFMM</sequence>
<feature type="region of interest" description="Disordered" evidence="1">
    <location>
        <begin position="187"/>
        <end position="247"/>
    </location>
</feature>
<organism evidence="2 3">
    <name type="scientific">Nonomuraea indica</name>
    <dbReference type="NCBI Taxonomy" id="1581193"/>
    <lineage>
        <taxon>Bacteria</taxon>
        <taxon>Bacillati</taxon>
        <taxon>Actinomycetota</taxon>
        <taxon>Actinomycetes</taxon>
        <taxon>Streptosporangiales</taxon>
        <taxon>Streptosporangiaceae</taxon>
        <taxon>Nonomuraea</taxon>
    </lineage>
</organism>
<name>A0ABW8A350_9ACTN</name>
<dbReference type="RefSeq" id="WP_397020250.1">
    <property type="nucleotide sequence ID" value="NZ_JBITMB010000002.1"/>
</dbReference>
<comment type="caution">
    <text evidence="2">The sequence shown here is derived from an EMBL/GenBank/DDBJ whole genome shotgun (WGS) entry which is preliminary data.</text>
</comment>
<proteinExistence type="predicted"/>
<dbReference type="InterPro" id="IPR045592">
    <property type="entry name" value="DUF6461"/>
</dbReference>